<keyword evidence="2" id="KW-1015">Disulfide bond</keyword>
<evidence type="ECO:0000259" key="5">
    <source>
        <dbReference type="PROSITE" id="PS50948"/>
    </source>
</evidence>
<dbReference type="SMART" id="SM00130">
    <property type="entry name" value="KR"/>
    <property type="match status" value="1"/>
</dbReference>
<evidence type="ECO:0000256" key="1">
    <source>
        <dbReference type="ARBA" id="ARBA00022572"/>
    </source>
</evidence>
<evidence type="ECO:0000313" key="7">
    <source>
        <dbReference type="Proteomes" id="UP000828390"/>
    </source>
</evidence>
<reference evidence="6" key="2">
    <citation type="submission" date="2020-11" db="EMBL/GenBank/DDBJ databases">
        <authorList>
            <person name="McCartney M.A."/>
            <person name="Auch B."/>
            <person name="Kono T."/>
            <person name="Mallez S."/>
            <person name="Becker A."/>
            <person name="Gohl D.M."/>
            <person name="Silverstein K.A.T."/>
            <person name="Koren S."/>
            <person name="Bechman K.B."/>
            <person name="Herman A."/>
            <person name="Abrahante J.E."/>
            <person name="Garbe J."/>
        </authorList>
    </citation>
    <scope>NUCLEOTIDE SEQUENCE</scope>
    <source>
        <strain evidence="6">Duluth1</strain>
        <tissue evidence="6">Whole animal</tissue>
    </source>
</reference>
<dbReference type="InterPro" id="IPR000001">
    <property type="entry name" value="Kringle"/>
</dbReference>
<dbReference type="PROSITE" id="PS50070">
    <property type="entry name" value="KRINGLE_2"/>
    <property type="match status" value="1"/>
</dbReference>
<proteinExistence type="predicted"/>
<keyword evidence="7" id="KW-1185">Reference proteome</keyword>
<sequence>MRDVVARRILTLISVYGILYKCKGQFARPGQQECSGARMQLLSDNKRHTCTDVTASKFMISYTCASLIKDQPQALIKYCPVEVCMANGTWSEPSISCALSECYNAGRSREYKGRRTCTKSGRPCQRWDAQEPNRHRFRDAVMFPEASMFLADNFCRDPDDSRGAPWCFTEDLDRTWEYCDVTECGSIPVFNGFCGYVPTPEESVTEVTETVEEEVGTTTATTDTCSNDIEFKIVKEHKINGKAFKSLQLRSIVECSSKCAQESLCRGFSFSSLDGVCLLHDSYQDIVRSGGYRAGMKMCL</sequence>
<dbReference type="PANTHER" id="PTHR24261:SF7">
    <property type="entry name" value="KRINGLE DOMAIN-CONTAINING PROTEIN"/>
    <property type="match status" value="1"/>
</dbReference>
<dbReference type="InterPro" id="IPR050759">
    <property type="entry name" value="Serine_protease_kringle"/>
</dbReference>
<dbReference type="SUPFAM" id="SSF57440">
    <property type="entry name" value="Kringle-like"/>
    <property type="match status" value="1"/>
</dbReference>
<reference evidence="6" key="1">
    <citation type="journal article" date="2019" name="bioRxiv">
        <title>The Genome of the Zebra Mussel, Dreissena polymorpha: A Resource for Invasive Species Research.</title>
        <authorList>
            <person name="McCartney M.A."/>
            <person name="Auch B."/>
            <person name="Kono T."/>
            <person name="Mallez S."/>
            <person name="Zhang Y."/>
            <person name="Obille A."/>
            <person name="Becker A."/>
            <person name="Abrahante J.E."/>
            <person name="Garbe J."/>
            <person name="Badalamenti J.P."/>
            <person name="Herman A."/>
            <person name="Mangelson H."/>
            <person name="Liachko I."/>
            <person name="Sullivan S."/>
            <person name="Sone E.D."/>
            <person name="Koren S."/>
            <person name="Silverstein K.A.T."/>
            <person name="Beckman K.B."/>
            <person name="Gohl D.M."/>
        </authorList>
    </citation>
    <scope>NUCLEOTIDE SEQUENCE</scope>
    <source>
        <strain evidence="6">Duluth1</strain>
        <tissue evidence="6">Whole animal</tissue>
    </source>
</reference>
<feature type="domain" description="Apple" evidence="5">
    <location>
        <begin position="225"/>
        <end position="299"/>
    </location>
</feature>
<dbReference type="SUPFAM" id="SSF57414">
    <property type="entry name" value="Hairpin loop containing domain-like"/>
    <property type="match status" value="1"/>
</dbReference>
<dbReference type="PROSITE" id="PS50948">
    <property type="entry name" value="PAN"/>
    <property type="match status" value="1"/>
</dbReference>
<dbReference type="AlphaFoldDB" id="A0A9D4DCI5"/>
<dbReference type="Gene3D" id="2.40.20.10">
    <property type="entry name" value="Plasminogen Kringle 4"/>
    <property type="match status" value="1"/>
</dbReference>
<evidence type="ECO:0000313" key="6">
    <source>
        <dbReference type="EMBL" id="KAH3741771.1"/>
    </source>
</evidence>
<dbReference type="CDD" id="cd00108">
    <property type="entry name" value="KR"/>
    <property type="match status" value="1"/>
</dbReference>
<comment type="caution">
    <text evidence="6">The sequence shown here is derived from an EMBL/GenBank/DDBJ whole genome shotgun (WGS) entry which is preliminary data.</text>
</comment>
<organism evidence="6 7">
    <name type="scientific">Dreissena polymorpha</name>
    <name type="common">Zebra mussel</name>
    <name type="synonym">Mytilus polymorpha</name>
    <dbReference type="NCBI Taxonomy" id="45954"/>
    <lineage>
        <taxon>Eukaryota</taxon>
        <taxon>Metazoa</taxon>
        <taxon>Spiralia</taxon>
        <taxon>Lophotrochozoa</taxon>
        <taxon>Mollusca</taxon>
        <taxon>Bivalvia</taxon>
        <taxon>Autobranchia</taxon>
        <taxon>Heteroconchia</taxon>
        <taxon>Euheterodonta</taxon>
        <taxon>Imparidentia</taxon>
        <taxon>Neoheterodontei</taxon>
        <taxon>Myida</taxon>
        <taxon>Dreissenoidea</taxon>
        <taxon>Dreissenidae</taxon>
        <taxon>Dreissena</taxon>
    </lineage>
</organism>
<dbReference type="Gene3D" id="3.50.4.10">
    <property type="entry name" value="Hepatocyte Growth Factor"/>
    <property type="match status" value="1"/>
</dbReference>
<comment type="caution">
    <text evidence="3">Lacks conserved residue(s) required for the propagation of feature annotation.</text>
</comment>
<dbReference type="PRINTS" id="PR00018">
    <property type="entry name" value="KRINGLE"/>
</dbReference>
<dbReference type="Proteomes" id="UP000828390">
    <property type="component" value="Unassembled WGS sequence"/>
</dbReference>
<dbReference type="InterPro" id="IPR038178">
    <property type="entry name" value="Kringle_sf"/>
</dbReference>
<dbReference type="Pfam" id="PF00051">
    <property type="entry name" value="Kringle"/>
    <property type="match status" value="1"/>
</dbReference>
<evidence type="ECO:0000256" key="2">
    <source>
        <dbReference type="ARBA" id="ARBA00023157"/>
    </source>
</evidence>
<accession>A0A9D4DCI5</accession>
<name>A0A9D4DCI5_DREPO</name>
<evidence type="ECO:0000259" key="4">
    <source>
        <dbReference type="PROSITE" id="PS50070"/>
    </source>
</evidence>
<dbReference type="EMBL" id="JAIWYP010000011">
    <property type="protein sequence ID" value="KAH3741771.1"/>
    <property type="molecule type" value="Genomic_DNA"/>
</dbReference>
<feature type="domain" description="Kringle" evidence="4">
    <location>
        <begin position="101"/>
        <end position="184"/>
    </location>
</feature>
<evidence type="ECO:0000256" key="3">
    <source>
        <dbReference type="PROSITE-ProRule" id="PRU00121"/>
    </source>
</evidence>
<gene>
    <name evidence="6" type="ORF">DPMN_048498</name>
</gene>
<dbReference type="InterPro" id="IPR013806">
    <property type="entry name" value="Kringle-like"/>
</dbReference>
<keyword evidence="1 3" id="KW-0420">Kringle</keyword>
<dbReference type="PANTHER" id="PTHR24261">
    <property type="entry name" value="PLASMINOGEN-RELATED"/>
    <property type="match status" value="1"/>
</dbReference>
<protein>
    <submittedName>
        <fullName evidence="6">Uncharacterized protein</fullName>
    </submittedName>
</protein>
<dbReference type="Pfam" id="PF00024">
    <property type="entry name" value="PAN_1"/>
    <property type="match status" value="1"/>
</dbReference>
<dbReference type="InterPro" id="IPR003609">
    <property type="entry name" value="Pan_app"/>
</dbReference>